<keyword evidence="3" id="KW-1185">Reference proteome</keyword>
<dbReference type="Pfam" id="PF13391">
    <property type="entry name" value="HNH_2"/>
    <property type="match status" value="1"/>
</dbReference>
<comment type="caution">
    <text evidence="2">The sequence shown here is derived from an EMBL/GenBank/DDBJ whole genome shotgun (WGS) entry which is preliminary data.</text>
</comment>
<protein>
    <recommendedName>
        <fullName evidence="1">HNH nuclease domain-containing protein</fullName>
    </recommendedName>
</protein>
<organism evidence="2 3">
    <name type="scientific">Pseudodesulfovibrio alkaliphilus</name>
    <dbReference type="NCBI Taxonomy" id="2661613"/>
    <lineage>
        <taxon>Bacteria</taxon>
        <taxon>Pseudomonadati</taxon>
        <taxon>Thermodesulfobacteriota</taxon>
        <taxon>Desulfovibrionia</taxon>
        <taxon>Desulfovibrionales</taxon>
        <taxon>Desulfovibrionaceae</taxon>
    </lineage>
</organism>
<evidence type="ECO:0000313" key="2">
    <source>
        <dbReference type="EMBL" id="MUM77564.1"/>
    </source>
</evidence>
<dbReference type="InterPro" id="IPR003615">
    <property type="entry name" value="HNH_nuc"/>
</dbReference>
<reference evidence="2 3" key="1">
    <citation type="submission" date="2019-11" db="EMBL/GenBank/DDBJ databases">
        <title>Pseudodesulfovibrio alkaliphilus, sp. nov., an alkaliphilic sulfate-reducing bacteria from mud volcano of Taman peninsula, Russia.</title>
        <authorList>
            <person name="Frolova A."/>
            <person name="Merkel A.Y."/>
            <person name="Slobodkin A.I."/>
        </authorList>
    </citation>
    <scope>NUCLEOTIDE SEQUENCE [LARGE SCALE GENOMIC DNA]</scope>
    <source>
        <strain evidence="2 3">F-1</strain>
    </source>
</reference>
<dbReference type="AlphaFoldDB" id="A0A7K1KNB1"/>
<dbReference type="RefSeq" id="WP_155933824.1">
    <property type="nucleotide sequence ID" value="NZ_WODC01000004.1"/>
</dbReference>
<proteinExistence type="predicted"/>
<accession>A0A7K1KNB1</accession>
<gene>
    <name evidence="2" type="ORF">GKC30_07965</name>
</gene>
<name>A0A7K1KNB1_9BACT</name>
<evidence type="ECO:0000313" key="3">
    <source>
        <dbReference type="Proteomes" id="UP000461162"/>
    </source>
</evidence>
<sequence>MIPPIKPFDTYKWRWLSVQPTEGLLKAPVFLGVLRALQQHEGEAYSSRSLRNRLQQVKEETGTTVSLARDPDRNIFRNSGQYWRGTGLLELVPGEIRLTNLGQRVASGVITHDEFAALMIRNTVLPNPRTYTQDEISKWRDVDLRIKPFELILATMSTLGNSRGLTEAYLTPNELIKIVIPLAGAKESVGVIAHNVYRFRHGLNMAGWPDCAPAANDKRLAREFLLFLENFDICRVTPAQNTYDQRFVLDELLYDVVEIETRGSFLEDDDKVEDEIAASRASVFPVLIERKRVTMQAMARPGQWKFRRDVLGAAQGHCLLTGETIPNVLEAAHIIPVGHGGKDEVGNGFCLRIDIHRLYDAGKLRVFSNGRIRLSDEVGDAISYSALPNEIVLPEPILIANVDWRNQYL</sequence>
<dbReference type="EMBL" id="WODC01000004">
    <property type="protein sequence ID" value="MUM77564.1"/>
    <property type="molecule type" value="Genomic_DNA"/>
</dbReference>
<feature type="domain" description="HNH nuclease" evidence="1">
    <location>
        <begin position="318"/>
        <end position="363"/>
    </location>
</feature>
<evidence type="ECO:0000259" key="1">
    <source>
        <dbReference type="Pfam" id="PF13391"/>
    </source>
</evidence>
<dbReference type="Proteomes" id="UP000461162">
    <property type="component" value="Unassembled WGS sequence"/>
</dbReference>